<reference evidence="2 3" key="1">
    <citation type="submission" date="2019-02" db="EMBL/GenBank/DDBJ databases">
        <authorList>
            <person name="Fomenkov A."/>
            <person name="Dubinina G."/>
            <person name="Grabovich M."/>
            <person name="Vincze T."/>
            <person name="Roberts R.J."/>
        </authorList>
    </citation>
    <scope>NUCLEOTIDE SEQUENCE [LARGE SCALE GENOMIC DNA]</scope>
    <source>
        <strain evidence="2 3">P</strain>
    </source>
</reference>
<evidence type="ECO:0000313" key="3">
    <source>
        <dbReference type="Proteomes" id="UP000323824"/>
    </source>
</evidence>
<dbReference type="PANTHER" id="PTHR34825">
    <property type="entry name" value="CONSERVED PROTEIN, WITH A WEAK D-GALACTARATE DEHYDRATASE/ALTRONATE HYDROLASE DOMAIN"/>
    <property type="match status" value="1"/>
</dbReference>
<name>A0A5C1QEP8_9SPIO</name>
<dbReference type="InterPro" id="IPR012547">
    <property type="entry name" value="PDDEXK_9"/>
</dbReference>
<evidence type="ECO:0000313" key="2">
    <source>
        <dbReference type="EMBL" id="QEN05550.1"/>
    </source>
</evidence>
<dbReference type="PANTHER" id="PTHR34825:SF1">
    <property type="entry name" value="AAA-ATPASE-LIKE DOMAIN-CONTAINING PROTEIN"/>
    <property type="match status" value="1"/>
</dbReference>
<dbReference type="KEGG" id="sper:EW093_12765"/>
<dbReference type="Gene3D" id="3.40.50.300">
    <property type="entry name" value="P-loop containing nucleotide triphosphate hydrolases"/>
    <property type="match status" value="1"/>
</dbReference>
<proteinExistence type="predicted"/>
<dbReference type="SUPFAM" id="SSF52540">
    <property type="entry name" value="P-loop containing nucleoside triphosphate hydrolases"/>
    <property type="match status" value="1"/>
</dbReference>
<keyword evidence="3" id="KW-1185">Reference proteome</keyword>
<feature type="domain" description="AAA-ATPase-like" evidence="1">
    <location>
        <begin position="5"/>
        <end position="201"/>
    </location>
</feature>
<dbReference type="EMBL" id="CP035807">
    <property type="protein sequence ID" value="QEN05550.1"/>
    <property type="molecule type" value="Genomic_DNA"/>
</dbReference>
<dbReference type="InterPro" id="IPR018631">
    <property type="entry name" value="AAA-ATPase-like_dom"/>
</dbReference>
<dbReference type="RefSeq" id="WP_149568786.1">
    <property type="nucleotide sequence ID" value="NZ_CP035807.1"/>
</dbReference>
<dbReference type="Pfam" id="PF08011">
    <property type="entry name" value="PDDEXK_9"/>
    <property type="match status" value="1"/>
</dbReference>
<evidence type="ECO:0000259" key="1">
    <source>
        <dbReference type="Pfam" id="PF09820"/>
    </source>
</evidence>
<dbReference type="Proteomes" id="UP000323824">
    <property type="component" value="Chromosome"/>
</dbReference>
<dbReference type="InterPro" id="IPR027417">
    <property type="entry name" value="P-loop_NTPase"/>
</dbReference>
<accession>A0A5C1QEP8</accession>
<protein>
    <recommendedName>
        <fullName evidence="1">AAA-ATPase-like domain-containing protein</fullName>
    </recommendedName>
</protein>
<gene>
    <name evidence="2" type="ORF">EW093_12765</name>
</gene>
<dbReference type="Pfam" id="PF09820">
    <property type="entry name" value="AAA-ATPase_like"/>
    <property type="match status" value="1"/>
</dbReference>
<dbReference type="AlphaFoldDB" id="A0A5C1QEP8"/>
<organism evidence="2 3">
    <name type="scientific">Thiospirochaeta perfilievii</name>
    <dbReference type="NCBI Taxonomy" id="252967"/>
    <lineage>
        <taxon>Bacteria</taxon>
        <taxon>Pseudomonadati</taxon>
        <taxon>Spirochaetota</taxon>
        <taxon>Spirochaetia</taxon>
        <taxon>Spirochaetales</taxon>
        <taxon>Spirochaetaceae</taxon>
        <taxon>Thiospirochaeta</taxon>
    </lineage>
</organism>
<dbReference type="OrthoDB" id="9776605at2"/>
<reference evidence="2 3" key="2">
    <citation type="submission" date="2019-09" db="EMBL/GenBank/DDBJ databases">
        <title>Complete Genome Sequence and Methylome Analysis of free living Spirochaetas.</title>
        <authorList>
            <person name="Leshcheva N."/>
            <person name="Mikheeva N."/>
        </authorList>
    </citation>
    <scope>NUCLEOTIDE SEQUENCE [LARGE SCALE GENOMIC DNA]</scope>
    <source>
        <strain evidence="2 3">P</strain>
    </source>
</reference>
<sequence length="523" mass="60727">MKNLPIGISNLNMIIENNLVYVDKTEIAYNLIKSPGRYFLSRPRRFGKSLFLDTLKEIFEGNKDLFKGLFIYDNWDWDKKYPVIKIDFAGGSVKNIKDLNNKIQANINHYKNLYNIQLNETGISNQFNELIFKIQDKFSSKVVVLIDEYDKPLLDNIENPEMAMEIREGLKNFYSVFKEQDANIQFVFLTGVSKFSKVNIFSGINNLEDITLNKDYATICGYTQNDLEVYFKEHLEGVDRELLKNWYNGYNFLGNGYASAVYNPFDILLFLSNGKTYRNYWFETETPTFLIKLLKKNNYFLPDLSNVEVGEEILSSFEIDSISIITLLFQTGYLTIDSVDDSMGKQFYSLKIPNNEVKIALNDYIITAYTDLNEQKTPIQKSTFSALKSGDFKSLEKTIIRLFAGIPYRNFTKNKMYEYEGYYASVLYAFFSAINCDVIPEDITNHGQVDMTIKLGSTICVMEIKTTTNFEPNSQNLALKQIQDMDYAKKYLGITNTTTVYELGLVFDMDKRNLVQFDWRIRR</sequence>